<dbReference type="GO" id="GO:0004222">
    <property type="term" value="F:metalloendopeptidase activity"/>
    <property type="evidence" value="ECO:0007669"/>
    <property type="project" value="InterPro"/>
</dbReference>
<evidence type="ECO:0000256" key="10">
    <source>
        <dbReference type="SAM" id="Phobius"/>
    </source>
</evidence>
<dbReference type="PANTHER" id="PTHR42837:SF2">
    <property type="entry name" value="MEMBRANE METALLOPROTEASE ARASP2, CHLOROPLASTIC-RELATED"/>
    <property type="match status" value="1"/>
</dbReference>
<comment type="caution">
    <text evidence="12">The sequence shown here is derived from an EMBL/GenBank/DDBJ whole genome shotgun (WGS) entry which is preliminary data.</text>
</comment>
<evidence type="ECO:0000256" key="2">
    <source>
        <dbReference type="ARBA" id="ARBA00004141"/>
    </source>
</evidence>
<evidence type="ECO:0000259" key="11">
    <source>
        <dbReference type="Pfam" id="PF02163"/>
    </source>
</evidence>
<sequence length="117" mass="13313">MIRQTYFSLKLLFTGQVGVDQMGGPVAILGMASEVAKVNFLSFLRFLGFLSINLAIFNLLPFPALDGGWLVILFVELITRRKIPEKFMTGWNMAGFTILMLFMLFITFKDIFFPIAY</sequence>
<organism evidence="12">
    <name type="scientific">bioreactor metagenome</name>
    <dbReference type="NCBI Taxonomy" id="1076179"/>
    <lineage>
        <taxon>unclassified sequences</taxon>
        <taxon>metagenomes</taxon>
        <taxon>ecological metagenomes</taxon>
    </lineage>
</organism>
<dbReference type="GO" id="GO:0016020">
    <property type="term" value="C:membrane"/>
    <property type="evidence" value="ECO:0007669"/>
    <property type="project" value="UniProtKB-SubCell"/>
</dbReference>
<protein>
    <submittedName>
        <fullName evidence="12">Regulator of sigma-W protease RasP</fullName>
        <ecNumber evidence="12">3.4.24.-</ecNumber>
    </submittedName>
</protein>
<feature type="domain" description="Peptidase M50" evidence="11">
    <location>
        <begin position="2"/>
        <end position="101"/>
    </location>
</feature>
<keyword evidence="6" id="KW-0862">Zinc</keyword>
<feature type="transmembrane region" description="Helical" evidence="10">
    <location>
        <begin position="91"/>
        <end position="108"/>
    </location>
</feature>
<comment type="cofactor">
    <cofactor evidence="1">
        <name>Zn(2+)</name>
        <dbReference type="ChEBI" id="CHEBI:29105"/>
    </cofactor>
</comment>
<evidence type="ECO:0000256" key="6">
    <source>
        <dbReference type="ARBA" id="ARBA00022833"/>
    </source>
</evidence>
<keyword evidence="8" id="KW-0482">Metalloprotease</keyword>
<gene>
    <name evidence="12" type="primary">rasP_21</name>
    <name evidence="12" type="ORF">SDC9_187305</name>
</gene>
<evidence type="ECO:0000313" key="12">
    <source>
        <dbReference type="EMBL" id="MPN39775.1"/>
    </source>
</evidence>
<reference evidence="12" key="1">
    <citation type="submission" date="2019-08" db="EMBL/GenBank/DDBJ databases">
        <authorList>
            <person name="Kucharzyk K."/>
            <person name="Murdoch R.W."/>
            <person name="Higgins S."/>
            <person name="Loffler F."/>
        </authorList>
    </citation>
    <scope>NUCLEOTIDE SEQUENCE</scope>
</reference>
<dbReference type="InterPro" id="IPR004387">
    <property type="entry name" value="Pept_M50_Zn"/>
</dbReference>
<evidence type="ECO:0000256" key="5">
    <source>
        <dbReference type="ARBA" id="ARBA00022801"/>
    </source>
</evidence>
<accession>A0A645HL78</accession>
<keyword evidence="7 10" id="KW-1133">Transmembrane helix</keyword>
<dbReference type="GO" id="GO:0006508">
    <property type="term" value="P:proteolysis"/>
    <property type="evidence" value="ECO:0007669"/>
    <property type="project" value="UniProtKB-KW"/>
</dbReference>
<evidence type="ECO:0000256" key="9">
    <source>
        <dbReference type="ARBA" id="ARBA00023136"/>
    </source>
</evidence>
<evidence type="ECO:0000256" key="3">
    <source>
        <dbReference type="ARBA" id="ARBA00022670"/>
    </source>
</evidence>
<proteinExistence type="predicted"/>
<keyword evidence="9 10" id="KW-0472">Membrane</keyword>
<dbReference type="EC" id="3.4.24.-" evidence="12"/>
<feature type="transmembrane region" description="Helical" evidence="10">
    <location>
        <begin position="38"/>
        <end position="56"/>
    </location>
</feature>
<evidence type="ECO:0000256" key="4">
    <source>
        <dbReference type="ARBA" id="ARBA00022692"/>
    </source>
</evidence>
<comment type="subcellular location">
    <subcellularLocation>
        <location evidence="2">Membrane</location>
        <topology evidence="2">Multi-pass membrane protein</topology>
    </subcellularLocation>
</comment>
<evidence type="ECO:0000256" key="7">
    <source>
        <dbReference type="ARBA" id="ARBA00022989"/>
    </source>
</evidence>
<evidence type="ECO:0000256" key="8">
    <source>
        <dbReference type="ARBA" id="ARBA00023049"/>
    </source>
</evidence>
<dbReference type="EMBL" id="VSSQ01095791">
    <property type="protein sequence ID" value="MPN39775.1"/>
    <property type="molecule type" value="Genomic_DNA"/>
</dbReference>
<dbReference type="AlphaFoldDB" id="A0A645HL78"/>
<keyword evidence="3 12" id="KW-0645">Protease</keyword>
<dbReference type="PANTHER" id="PTHR42837">
    <property type="entry name" value="REGULATOR OF SIGMA-E PROTEASE RSEP"/>
    <property type="match status" value="1"/>
</dbReference>
<name>A0A645HL78_9ZZZZ</name>
<keyword evidence="4 10" id="KW-0812">Transmembrane</keyword>
<dbReference type="InterPro" id="IPR008915">
    <property type="entry name" value="Peptidase_M50"/>
</dbReference>
<keyword evidence="5 12" id="KW-0378">Hydrolase</keyword>
<evidence type="ECO:0000256" key="1">
    <source>
        <dbReference type="ARBA" id="ARBA00001947"/>
    </source>
</evidence>
<dbReference type="Pfam" id="PF02163">
    <property type="entry name" value="Peptidase_M50"/>
    <property type="match status" value="1"/>
</dbReference>